<dbReference type="STRING" id="1255658.FM114_15650"/>
<sequence length="124" mass="12611">MLSNAGAMNPMQTSVFVTAVLTVLFCRPFQGQLSLTVVLVALVAALALVVGAWCAPAAGKLFARTSDAIWRRAKNAQLVGGGAAGYLALLLLTDKPGVAAIWGIVAALGIGFLMPGRTGGATLE</sequence>
<evidence type="ECO:0000313" key="2">
    <source>
        <dbReference type="EMBL" id="SJN45149.1"/>
    </source>
</evidence>
<gene>
    <name evidence="2" type="ORF">FM114_15650</name>
</gene>
<protein>
    <submittedName>
        <fullName evidence="2">Uncharacterized protein</fullName>
    </submittedName>
</protein>
<reference evidence="2 3" key="1">
    <citation type="submission" date="2017-02" db="EMBL/GenBank/DDBJ databases">
        <authorList>
            <person name="Peterson S.W."/>
        </authorList>
    </citation>
    <scope>NUCLEOTIDE SEQUENCE [LARGE SCALE GENOMIC DNA]</scope>
    <source>
        <strain evidence="2 3">LSP_Lj1</strain>
    </source>
</reference>
<feature type="transmembrane region" description="Helical" evidence="1">
    <location>
        <begin position="41"/>
        <end position="63"/>
    </location>
</feature>
<keyword evidence="3" id="KW-1185">Reference proteome</keyword>
<feature type="transmembrane region" description="Helical" evidence="1">
    <location>
        <begin position="99"/>
        <end position="116"/>
    </location>
</feature>
<dbReference type="Proteomes" id="UP000188342">
    <property type="component" value="Unassembled WGS sequence"/>
</dbReference>
<feature type="transmembrane region" description="Helical" evidence="1">
    <location>
        <begin position="75"/>
        <end position="93"/>
    </location>
</feature>
<keyword evidence="1" id="KW-0812">Transmembrane</keyword>
<evidence type="ECO:0000256" key="1">
    <source>
        <dbReference type="SAM" id="Phobius"/>
    </source>
</evidence>
<proteinExistence type="predicted"/>
<name>A0A1R4KLM3_9ACTN</name>
<dbReference type="EMBL" id="FUKQ01000063">
    <property type="protein sequence ID" value="SJN45149.1"/>
    <property type="molecule type" value="Genomic_DNA"/>
</dbReference>
<dbReference type="AlphaFoldDB" id="A0A1R4KLM3"/>
<organism evidence="2 3">
    <name type="scientific">Luteococcus japonicus LSP_Lj1</name>
    <dbReference type="NCBI Taxonomy" id="1255658"/>
    <lineage>
        <taxon>Bacteria</taxon>
        <taxon>Bacillati</taxon>
        <taxon>Actinomycetota</taxon>
        <taxon>Actinomycetes</taxon>
        <taxon>Propionibacteriales</taxon>
        <taxon>Propionibacteriaceae</taxon>
        <taxon>Luteococcus</taxon>
    </lineage>
</organism>
<keyword evidence="1" id="KW-1133">Transmembrane helix</keyword>
<keyword evidence="1" id="KW-0472">Membrane</keyword>
<evidence type="ECO:0000313" key="3">
    <source>
        <dbReference type="Proteomes" id="UP000188342"/>
    </source>
</evidence>
<accession>A0A1R4KLM3</accession>